<sequence>MSFQTSALLVTWAVLLLLALVVAGLVRQVHALGQGVPRPVPLGPAPGSPAPAFDRLGPAPGSPAPAFDRLGPGLLLFLDRDCGVCMEVLAAAGTLGGPVRAVFSGPAPAEAAAADSAALTVLAEERDGLFAAYRIPATPFAVVVDDTGRVRAAEPVGSPDALRELAALEAAR</sequence>
<comment type="caution">
    <text evidence="1">The sequence shown here is derived from an EMBL/GenBank/DDBJ whole genome shotgun (WGS) entry which is preliminary data.</text>
</comment>
<evidence type="ECO:0000313" key="1">
    <source>
        <dbReference type="EMBL" id="GLW67230.1"/>
    </source>
</evidence>
<organism evidence="1 2">
    <name type="scientific">Actinomadura rubrobrunea</name>
    <dbReference type="NCBI Taxonomy" id="115335"/>
    <lineage>
        <taxon>Bacteria</taxon>
        <taxon>Bacillati</taxon>
        <taxon>Actinomycetota</taxon>
        <taxon>Actinomycetes</taxon>
        <taxon>Streptosporangiales</taxon>
        <taxon>Thermomonosporaceae</taxon>
        <taxon>Actinomadura</taxon>
    </lineage>
</organism>
<dbReference type="AlphaFoldDB" id="A0A9W6PZS4"/>
<keyword evidence="2" id="KW-1185">Reference proteome</keyword>
<dbReference type="Proteomes" id="UP001165124">
    <property type="component" value="Unassembled WGS sequence"/>
</dbReference>
<protein>
    <recommendedName>
        <fullName evidence="3">Thioredoxin domain-containing protein</fullName>
    </recommendedName>
</protein>
<dbReference type="SUPFAM" id="SSF52833">
    <property type="entry name" value="Thioredoxin-like"/>
    <property type="match status" value="1"/>
</dbReference>
<gene>
    <name evidence="1" type="ORF">Arub01_54730</name>
</gene>
<evidence type="ECO:0008006" key="3">
    <source>
        <dbReference type="Google" id="ProtNLM"/>
    </source>
</evidence>
<reference evidence="1" key="1">
    <citation type="submission" date="2023-02" db="EMBL/GenBank/DDBJ databases">
        <title>Actinomadura rubrobrunea NBRC 14622.</title>
        <authorList>
            <person name="Ichikawa N."/>
            <person name="Sato H."/>
            <person name="Tonouchi N."/>
        </authorList>
    </citation>
    <scope>NUCLEOTIDE SEQUENCE</scope>
    <source>
        <strain evidence="1">NBRC 14622</strain>
    </source>
</reference>
<evidence type="ECO:0000313" key="2">
    <source>
        <dbReference type="Proteomes" id="UP001165124"/>
    </source>
</evidence>
<proteinExistence type="predicted"/>
<dbReference type="EMBL" id="BSRZ01000021">
    <property type="protein sequence ID" value="GLW67230.1"/>
    <property type="molecule type" value="Genomic_DNA"/>
</dbReference>
<name>A0A9W6PZS4_9ACTN</name>
<accession>A0A9W6PZS4</accession>
<dbReference type="InterPro" id="IPR036249">
    <property type="entry name" value="Thioredoxin-like_sf"/>
</dbReference>
<dbReference type="RefSeq" id="WP_106258452.1">
    <property type="nucleotide sequence ID" value="NZ_BSRZ01000021.1"/>
</dbReference>